<feature type="transmembrane region" description="Helical" evidence="1">
    <location>
        <begin position="137"/>
        <end position="158"/>
    </location>
</feature>
<name>A0A7T5RIV7_9BACT</name>
<accession>A0A7T5RIV7</accession>
<gene>
    <name evidence="2" type="ORF">HYW89_02750</name>
</gene>
<feature type="transmembrane region" description="Helical" evidence="1">
    <location>
        <begin position="41"/>
        <end position="63"/>
    </location>
</feature>
<sequence>MKLNKKIKRAFCRGILEKTNDPAIFNDEECEALLRREVVDWIFVFLGAFTYMYLALLAVVFFGKLTDDLPQLRSLLDSLQNPYFGALAVYVILKEIRKRKRSYPSRYLGELFVVLWTIFGAAATLLAFVSPRYDFDSFLLTILSNTLVVILIYIGGVLNRP</sequence>
<dbReference type="Proteomes" id="UP000595618">
    <property type="component" value="Chromosome"/>
</dbReference>
<evidence type="ECO:0000256" key="1">
    <source>
        <dbReference type="SAM" id="Phobius"/>
    </source>
</evidence>
<proteinExistence type="predicted"/>
<feature type="transmembrane region" description="Helical" evidence="1">
    <location>
        <begin position="75"/>
        <end position="93"/>
    </location>
</feature>
<evidence type="ECO:0000313" key="2">
    <source>
        <dbReference type="EMBL" id="QQG44909.1"/>
    </source>
</evidence>
<keyword evidence="1" id="KW-1133">Transmembrane helix</keyword>
<protein>
    <submittedName>
        <fullName evidence="2">Uncharacterized protein</fullName>
    </submittedName>
</protein>
<feature type="transmembrane region" description="Helical" evidence="1">
    <location>
        <begin position="113"/>
        <end position="131"/>
    </location>
</feature>
<organism evidence="2 3">
    <name type="scientific">Candidatus Sungiibacteriota bacterium</name>
    <dbReference type="NCBI Taxonomy" id="2750080"/>
    <lineage>
        <taxon>Bacteria</taxon>
        <taxon>Candidatus Sungiibacteriota</taxon>
    </lineage>
</organism>
<keyword evidence="1" id="KW-0812">Transmembrane</keyword>
<keyword evidence="1" id="KW-0472">Membrane</keyword>
<reference evidence="2 3" key="1">
    <citation type="submission" date="2020-07" db="EMBL/GenBank/DDBJ databases">
        <title>Huge and variable diversity of episymbiotic CPR bacteria and DPANN archaea in groundwater ecosystems.</title>
        <authorList>
            <person name="He C.Y."/>
            <person name="Keren R."/>
            <person name="Whittaker M."/>
            <person name="Farag I.F."/>
            <person name="Doudna J."/>
            <person name="Cate J.H.D."/>
            <person name="Banfield J.F."/>
        </authorList>
    </citation>
    <scope>NUCLEOTIDE SEQUENCE [LARGE SCALE GENOMIC DNA]</scope>
    <source>
        <strain evidence="2">NC_groundwater_541_Ag_S-0.1um_46_50</strain>
    </source>
</reference>
<evidence type="ECO:0000313" key="3">
    <source>
        <dbReference type="Proteomes" id="UP000595618"/>
    </source>
</evidence>
<dbReference type="EMBL" id="CP066690">
    <property type="protein sequence ID" value="QQG44909.1"/>
    <property type="molecule type" value="Genomic_DNA"/>
</dbReference>
<dbReference type="AlphaFoldDB" id="A0A7T5RIV7"/>